<evidence type="ECO:0000256" key="1">
    <source>
        <dbReference type="SAM" id="MobiDB-lite"/>
    </source>
</evidence>
<dbReference type="Pfam" id="PF11358">
    <property type="entry name" value="DUF3158"/>
    <property type="match status" value="1"/>
</dbReference>
<feature type="compositionally biased region" description="Basic residues" evidence="1">
    <location>
        <begin position="160"/>
        <end position="170"/>
    </location>
</feature>
<accession>A0AAP4D5D1</accession>
<proteinExistence type="predicted"/>
<gene>
    <name evidence="2" type="ORF">QQF32_01930</name>
</gene>
<evidence type="ECO:0000313" key="3">
    <source>
        <dbReference type="Proteomes" id="UP001223214"/>
    </source>
</evidence>
<organism evidence="2 3">
    <name type="scientific">Lelliottia wanjuensis</name>
    <dbReference type="NCBI Taxonomy" id="3050585"/>
    <lineage>
        <taxon>Bacteria</taxon>
        <taxon>Pseudomonadati</taxon>
        <taxon>Pseudomonadota</taxon>
        <taxon>Gammaproteobacteria</taxon>
        <taxon>Enterobacterales</taxon>
        <taxon>Enterobacteriaceae</taxon>
        <taxon>Lelliottia</taxon>
    </lineage>
</organism>
<dbReference type="InterPro" id="IPR021502">
    <property type="entry name" value="DUF3158"/>
</dbReference>
<dbReference type="EMBL" id="JASSOM010000003">
    <property type="protein sequence ID" value="MDK9361963.1"/>
    <property type="molecule type" value="Genomic_DNA"/>
</dbReference>
<dbReference type="RefSeq" id="WP_285149714.1">
    <property type="nucleotide sequence ID" value="NZ_JASSOM010000003.1"/>
</dbReference>
<reference evidence="2 3" key="1">
    <citation type="submission" date="2023-06" db="EMBL/GenBank/DDBJ databases">
        <title>Identification and characterization of antibiotic-resistant Gram-negative bacteria.</title>
        <authorList>
            <person name="Cho G.-S."/>
            <person name="Lee J."/>
            <person name="Tai E."/>
            <person name="Jeong S."/>
            <person name="Kim I."/>
            <person name="Kim B.-E."/>
            <person name="Jeong M.-I."/>
            <person name="Oh K.-K."/>
            <person name="Franz C.M.A.P."/>
        </authorList>
    </citation>
    <scope>NUCLEOTIDE SEQUENCE [LARGE SCALE GENOMIC DNA]</scope>
    <source>
        <strain evidence="2 3">V106_12</strain>
    </source>
</reference>
<feature type="region of interest" description="Disordered" evidence="1">
    <location>
        <begin position="151"/>
        <end position="170"/>
    </location>
</feature>
<dbReference type="Proteomes" id="UP001223214">
    <property type="component" value="Unassembled WGS sequence"/>
</dbReference>
<name>A0AAP4D5D1_9ENTR</name>
<keyword evidence="3" id="KW-1185">Reference proteome</keyword>
<comment type="caution">
    <text evidence="2">The sequence shown here is derived from an EMBL/GenBank/DDBJ whole genome shotgun (WGS) entry which is preliminary data.</text>
</comment>
<evidence type="ECO:0000313" key="2">
    <source>
        <dbReference type="EMBL" id="MDK9361963.1"/>
    </source>
</evidence>
<dbReference type="AlphaFoldDB" id="A0AAP4D5D1"/>
<sequence length="170" mass="19497">MADQGYKRLADEDYNSLADESTLKGLLRVRELSLLAQDALAARAILHQIQVRMLQRAWRFPVRYLPLLLCRGPARSGANFLRWRNQENNRSGVLAWQELMQSPQLPPQAREALLQIERDRIVFNMQMSVLTFILRQCRECAKKNTDADTLAASLLPSPDRKHHHGPTGLK</sequence>
<protein>
    <submittedName>
        <fullName evidence="2">DUF3158 family protein</fullName>
    </submittedName>
</protein>